<keyword evidence="4" id="KW-0479">Metal-binding</keyword>
<evidence type="ECO:0000313" key="11">
    <source>
        <dbReference type="EMBL" id="WIM06013.1"/>
    </source>
</evidence>
<dbReference type="CDD" id="cd17930">
    <property type="entry name" value="DEXHc_cas3"/>
    <property type="match status" value="1"/>
</dbReference>
<dbReference type="Pfam" id="PF00270">
    <property type="entry name" value="DEAD"/>
    <property type="match status" value="1"/>
</dbReference>
<evidence type="ECO:0000256" key="9">
    <source>
        <dbReference type="ARBA" id="ARBA00023118"/>
    </source>
</evidence>
<dbReference type="GO" id="GO:0046872">
    <property type="term" value="F:metal ion binding"/>
    <property type="evidence" value="ECO:0007669"/>
    <property type="project" value="UniProtKB-KW"/>
</dbReference>
<dbReference type="SUPFAM" id="SSF109604">
    <property type="entry name" value="HD-domain/PDEase-like"/>
    <property type="match status" value="1"/>
</dbReference>
<dbReference type="NCBIfam" id="TIGR01587">
    <property type="entry name" value="cas3_core"/>
    <property type="match status" value="1"/>
</dbReference>
<comment type="similarity">
    <text evidence="2">In the central section; belongs to the CRISPR-associated helicase Cas3 family.</text>
</comment>
<dbReference type="Proteomes" id="UP001234916">
    <property type="component" value="Chromosome"/>
</dbReference>
<evidence type="ECO:0000256" key="2">
    <source>
        <dbReference type="ARBA" id="ARBA00009046"/>
    </source>
</evidence>
<sequence length="827" mass="90934">MDDYLAHVRVDGDTQSLQDHLLDVARLASRNAGKIGLSAHGELLGLLHDIGKFSAAFQSYLKSATDLLDQDTDENYVDAGGLKGKIDHSTAGAQIVWGELGGQGVAGRIAGQVLALCVASHHSGLIDCIGAKGPAFGQDVFGGRMDKADERTHLQEAWSKVDPDIRDRIVVLLSDSKIREDLVGTVKRISQSLPDGVADSKIIEQQQVALLVRFLFSCLIDADRLDTATFEKPRANRHRPHGCYADWERLIGNLEAHLAGFEPREPIDDLRRDISRHCLSAAARERGIYSLTVPTGGGKTLASLRFAMHHAARYGMDRIIYVIPFTSIIDQNAEVVRAILETEDDPASVGRVVLEHHGNLTPEIQGWRDKMLTENWDAPVIYTTMVQFLEALFGAGTRGARRMHQLANAVLIFDEVQSLPVSCVHLFNNAVNFLVDTGGSTAVLCTATQPLLDKVDASQGAIKLLEDAEIMPNVGRLFANLKRTEVLNRHKAGGWTPEEIAALAIDEANAVGSCLVVVNTKRAAREVYRLVTAQVDIPVFHLSTNMCPAHRKARLAEMRKRLDRRKPVLCVSTQLIEAGVDIDFGAVIRYAAGLDSIAQAAGRCNRHGRRPTGRVHVVNPCDENIDALIDIRIGRDKTARMLDDYADDPARFGHNLIGPAAMAWYYENYFFARKDDMRYPVPAGKLGHDDMLTNLLSTNALAVAEYGQRKGKAPDVWLRQAFMTAAKAFKAIDAPTQGVIVPHGDRGRELVNDLCAAIEVERQINLLRRAQQFTVNVFPGDLRKLQESGALHPVQEDSAILHLDPRHYSAEFGLVTEPVNPMETLLS</sequence>
<dbReference type="InterPro" id="IPR027417">
    <property type="entry name" value="P-loop_NTPase"/>
</dbReference>
<dbReference type="SUPFAM" id="SSF52540">
    <property type="entry name" value="P-loop containing nucleoside triphosphate hydrolases"/>
    <property type="match status" value="1"/>
</dbReference>
<dbReference type="PROSITE" id="PS51643">
    <property type="entry name" value="HD_CAS3"/>
    <property type="match status" value="1"/>
</dbReference>
<organism evidence="11">
    <name type="scientific">Candidatus Nitricoxidivorans perseverans</name>
    <dbReference type="NCBI Taxonomy" id="2975601"/>
    <lineage>
        <taxon>Bacteria</taxon>
        <taxon>Pseudomonadati</taxon>
        <taxon>Pseudomonadota</taxon>
        <taxon>Betaproteobacteria</taxon>
        <taxon>Nitrosomonadales</taxon>
        <taxon>Sterolibacteriaceae</taxon>
        <taxon>Candidatus Nitricoxidivorans</taxon>
    </lineage>
</organism>
<reference evidence="11" key="1">
    <citation type="journal article" date="2023" name="Nat. Microbiol.">
        <title>Enrichment and characterization of a nitric oxide-reducing microbial community in a continuous bioreactor.</title>
        <authorList>
            <person name="Garrido-Amador P."/>
            <person name="Stortenbeker N."/>
            <person name="Wessels H.J.C.T."/>
            <person name="Speth D.R."/>
            <person name="Garcia-Heredia I."/>
            <person name="Kartal B."/>
        </authorList>
    </citation>
    <scope>NUCLEOTIDE SEQUENCE</scope>
    <source>
        <strain evidence="11">MAG1</strain>
    </source>
</reference>
<evidence type="ECO:0000256" key="8">
    <source>
        <dbReference type="ARBA" id="ARBA00022840"/>
    </source>
</evidence>
<dbReference type="InterPro" id="IPR038257">
    <property type="entry name" value="CRISPR-assoc_Cas3_HD_sf"/>
</dbReference>
<comment type="similarity">
    <text evidence="1">In the N-terminal section; belongs to the CRISPR-associated nuclease Cas3-HD family.</text>
</comment>
<dbReference type="InterPro" id="IPR006483">
    <property type="entry name" value="CRISPR-assoc_Cas3_HD"/>
</dbReference>
<dbReference type="AlphaFoldDB" id="A0AA49IYG5"/>
<accession>A0AA49IYG5</accession>
<dbReference type="GO" id="GO:0005524">
    <property type="term" value="F:ATP binding"/>
    <property type="evidence" value="ECO:0007669"/>
    <property type="project" value="UniProtKB-KW"/>
</dbReference>
<dbReference type="InterPro" id="IPR054712">
    <property type="entry name" value="Cas3-like_dom"/>
</dbReference>
<dbReference type="Pfam" id="PF22590">
    <property type="entry name" value="Cas3-like_C_2"/>
    <property type="match status" value="1"/>
</dbReference>
<keyword evidence="8" id="KW-0067">ATP-binding</keyword>
<dbReference type="Gene3D" id="1.10.3210.30">
    <property type="match status" value="1"/>
</dbReference>
<keyword evidence="6" id="KW-0378">Hydrolase</keyword>
<dbReference type="Gene3D" id="3.40.50.300">
    <property type="entry name" value="P-loop containing nucleotide triphosphate hydrolases"/>
    <property type="match status" value="2"/>
</dbReference>
<keyword evidence="3" id="KW-0540">Nuclease</keyword>
<dbReference type="GO" id="GO:0051607">
    <property type="term" value="P:defense response to virus"/>
    <property type="evidence" value="ECO:0007669"/>
    <property type="project" value="UniProtKB-KW"/>
</dbReference>
<dbReference type="NCBIfam" id="TIGR01596">
    <property type="entry name" value="cas3_HD"/>
    <property type="match status" value="1"/>
</dbReference>
<dbReference type="GO" id="GO:0016787">
    <property type="term" value="F:hydrolase activity"/>
    <property type="evidence" value="ECO:0007669"/>
    <property type="project" value="UniProtKB-KW"/>
</dbReference>
<dbReference type="InterPro" id="IPR001650">
    <property type="entry name" value="Helicase_C-like"/>
</dbReference>
<evidence type="ECO:0000256" key="4">
    <source>
        <dbReference type="ARBA" id="ARBA00022723"/>
    </source>
</evidence>
<evidence type="ECO:0000256" key="3">
    <source>
        <dbReference type="ARBA" id="ARBA00022722"/>
    </source>
</evidence>
<dbReference type="InterPro" id="IPR014001">
    <property type="entry name" value="Helicase_ATP-bd"/>
</dbReference>
<proteinExistence type="inferred from homology"/>
<dbReference type="KEGG" id="npv:OHM77_01600"/>
<keyword evidence="9" id="KW-0051">Antiviral defense</keyword>
<dbReference type="CDD" id="cd09641">
    <property type="entry name" value="Cas3''_I"/>
    <property type="match status" value="1"/>
</dbReference>
<dbReference type="GO" id="GO:0004386">
    <property type="term" value="F:helicase activity"/>
    <property type="evidence" value="ECO:0007669"/>
    <property type="project" value="UniProtKB-KW"/>
</dbReference>
<keyword evidence="5" id="KW-0547">Nucleotide-binding</keyword>
<evidence type="ECO:0000256" key="1">
    <source>
        <dbReference type="ARBA" id="ARBA00006847"/>
    </source>
</evidence>
<dbReference type="SMART" id="SM00490">
    <property type="entry name" value="HELICc"/>
    <property type="match status" value="1"/>
</dbReference>
<evidence type="ECO:0000256" key="5">
    <source>
        <dbReference type="ARBA" id="ARBA00022741"/>
    </source>
</evidence>
<dbReference type="Pfam" id="PF18019">
    <property type="entry name" value="Cas3_HD"/>
    <property type="match status" value="1"/>
</dbReference>
<dbReference type="InterPro" id="IPR006474">
    <property type="entry name" value="Helicase_Cas3_CRISPR-ass_core"/>
</dbReference>
<name>A0AA49IYG5_9PROT</name>
<dbReference type="GO" id="GO:0003676">
    <property type="term" value="F:nucleic acid binding"/>
    <property type="evidence" value="ECO:0007669"/>
    <property type="project" value="InterPro"/>
</dbReference>
<evidence type="ECO:0000256" key="7">
    <source>
        <dbReference type="ARBA" id="ARBA00022806"/>
    </source>
</evidence>
<dbReference type="GO" id="GO:0004518">
    <property type="term" value="F:nuclease activity"/>
    <property type="evidence" value="ECO:0007669"/>
    <property type="project" value="UniProtKB-KW"/>
</dbReference>
<dbReference type="InterPro" id="IPR011545">
    <property type="entry name" value="DEAD/DEAH_box_helicase_dom"/>
</dbReference>
<evidence type="ECO:0000256" key="6">
    <source>
        <dbReference type="ARBA" id="ARBA00022801"/>
    </source>
</evidence>
<dbReference type="EMBL" id="CP107246">
    <property type="protein sequence ID" value="WIM06013.1"/>
    <property type="molecule type" value="Genomic_DNA"/>
</dbReference>
<dbReference type="SMART" id="SM00487">
    <property type="entry name" value="DEXDc"/>
    <property type="match status" value="1"/>
</dbReference>
<keyword evidence="7" id="KW-0347">Helicase</keyword>
<gene>
    <name evidence="11" type="primary">cas3</name>
    <name evidence="11" type="ORF">OHM77_01600</name>
</gene>
<evidence type="ECO:0000259" key="10">
    <source>
        <dbReference type="PROSITE" id="PS51643"/>
    </source>
</evidence>
<feature type="domain" description="HD Cas3-type" evidence="10">
    <location>
        <begin position="10"/>
        <end position="225"/>
    </location>
</feature>
<protein>
    <submittedName>
        <fullName evidence="11">CRISPR-associated helicase Cas3</fullName>
    </submittedName>
</protein>